<evidence type="ECO:0000313" key="3">
    <source>
        <dbReference type="Proteomes" id="UP000288805"/>
    </source>
</evidence>
<dbReference type="Gene3D" id="3.30.420.10">
    <property type="entry name" value="Ribonuclease H-like superfamily/Ribonuclease H"/>
    <property type="match status" value="1"/>
</dbReference>
<accession>A0A438CCB4</accession>
<dbReference type="GO" id="GO:0015074">
    <property type="term" value="P:DNA integration"/>
    <property type="evidence" value="ECO:0007669"/>
    <property type="project" value="InterPro"/>
</dbReference>
<dbReference type="InterPro" id="IPR012337">
    <property type="entry name" value="RNaseH-like_sf"/>
</dbReference>
<dbReference type="Pfam" id="PF00665">
    <property type="entry name" value="rve"/>
    <property type="match status" value="1"/>
</dbReference>
<dbReference type="GO" id="GO:0003676">
    <property type="term" value="F:nucleic acid binding"/>
    <property type="evidence" value="ECO:0007669"/>
    <property type="project" value="InterPro"/>
</dbReference>
<dbReference type="AlphaFoldDB" id="A0A438CCB4"/>
<dbReference type="InterPro" id="IPR039537">
    <property type="entry name" value="Retrotran_Ty1/copia-like"/>
</dbReference>
<comment type="caution">
    <text evidence="2">The sequence shown here is derived from an EMBL/GenBank/DDBJ whole genome shotgun (WGS) entry which is preliminary data.</text>
</comment>
<dbReference type="Proteomes" id="UP000288805">
    <property type="component" value="Unassembled WGS sequence"/>
</dbReference>
<gene>
    <name evidence="2" type="primary">POLX_1918</name>
    <name evidence="2" type="ORF">CK203_113701</name>
</gene>
<feature type="domain" description="Integrase catalytic" evidence="1">
    <location>
        <begin position="166"/>
        <end position="334"/>
    </location>
</feature>
<reference evidence="2 3" key="1">
    <citation type="journal article" date="2018" name="PLoS Genet.">
        <title>Population sequencing reveals clonal diversity and ancestral inbreeding in the grapevine cultivar Chardonnay.</title>
        <authorList>
            <person name="Roach M.J."/>
            <person name="Johnson D.L."/>
            <person name="Bohlmann J."/>
            <person name="van Vuuren H.J."/>
            <person name="Jones S.J."/>
            <person name="Pretorius I.S."/>
            <person name="Schmidt S.A."/>
            <person name="Borneman A.R."/>
        </authorList>
    </citation>
    <scope>NUCLEOTIDE SEQUENCE [LARGE SCALE GENOMIC DNA]</scope>
    <source>
        <strain evidence="3">cv. Chardonnay</strain>
        <tissue evidence="2">Leaf</tissue>
    </source>
</reference>
<dbReference type="SUPFAM" id="SSF53098">
    <property type="entry name" value="Ribonuclease H-like"/>
    <property type="match status" value="1"/>
</dbReference>
<dbReference type="Pfam" id="PF14223">
    <property type="entry name" value="Retrotran_gag_2"/>
    <property type="match status" value="1"/>
</dbReference>
<organism evidence="2 3">
    <name type="scientific">Vitis vinifera</name>
    <name type="common">Grape</name>
    <dbReference type="NCBI Taxonomy" id="29760"/>
    <lineage>
        <taxon>Eukaryota</taxon>
        <taxon>Viridiplantae</taxon>
        <taxon>Streptophyta</taxon>
        <taxon>Embryophyta</taxon>
        <taxon>Tracheophyta</taxon>
        <taxon>Spermatophyta</taxon>
        <taxon>Magnoliopsida</taxon>
        <taxon>eudicotyledons</taxon>
        <taxon>Gunneridae</taxon>
        <taxon>Pentapetalae</taxon>
        <taxon>rosids</taxon>
        <taxon>Vitales</taxon>
        <taxon>Vitaceae</taxon>
        <taxon>Viteae</taxon>
        <taxon>Vitis</taxon>
    </lineage>
</organism>
<dbReference type="PANTHER" id="PTHR42648:SF28">
    <property type="entry name" value="TRANSPOSON-ENCODED PROTEIN WITH RIBONUCLEASE H-LIKE AND RETROVIRUS ZINC FINGER-LIKE DOMAINS"/>
    <property type="match status" value="1"/>
</dbReference>
<proteinExistence type="predicted"/>
<evidence type="ECO:0000313" key="2">
    <source>
        <dbReference type="EMBL" id="RVW20894.1"/>
    </source>
</evidence>
<evidence type="ECO:0000259" key="1">
    <source>
        <dbReference type="PROSITE" id="PS50994"/>
    </source>
</evidence>
<name>A0A438CCB4_VITVI</name>
<dbReference type="InterPro" id="IPR001584">
    <property type="entry name" value="Integrase_cat-core"/>
</dbReference>
<dbReference type="InterPro" id="IPR036397">
    <property type="entry name" value="RNaseH_sf"/>
</dbReference>
<dbReference type="PROSITE" id="PS50994">
    <property type="entry name" value="INTEGRASE"/>
    <property type="match status" value="1"/>
</dbReference>
<dbReference type="EMBL" id="QGNW01002330">
    <property type="protein sequence ID" value="RVW20894.1"/>
    <property type="molecule type" value="Genomic_DNA"/>
</dbReference>
<dbReference type="PANTHER" id="PTHR42648">
    <property type="entry name" value="TRANSPOSASE, PUTATIVE-RELATED"/>
    <property type="match status" value="1"/>
</dbReference>
<sequence>MYIKTKISAGIRGSIEQHENVRELLKAIDEQFVTSDKALASTLIMKFTSLKLTGIRGVREHIMEMRDIVAQLKKLEVEMSESFLVHFILNTLPQYGPFKISYNTHKDKWSINELMTMCVQEEGRLLMEQGESAMLVTQRKGKKGKSQARHVKKKCLKFQKWLEKKGYAKPKEASDNLDMDSHGQKYFISFIDDFSRYMYLYILHNKNEALDTFKVFKAEVEKQCGKQIKIMRSDKDGEYHGRYLENGQALGPFAKFLQKHGIVVQYTMPGSPDQNGVAERRNRTLLDMVRSMLSNSKLPKFLWTKALKTTMYILNRVPTKVVPKMPFELWKGWKPSLQHMSIWGCSSEVRIYNPQEKKLDPRTISGYFIGYAKKSKGTDFTIHLTALGLWSQEMLNFLNMTWSVGAINSET</sequence>
<protein>
    <submittedName>
        <fullName evidence="2">Retrovirus-related Pol polyprotein from transposon TNT 1-94</fullName>
    </submittedName>
</protein>